<feature type="domain" description="Tripartite ATP-independent periplasmic transporters DctQ component" evidence="10">
    <location>
        <begin position="34"/>
        <end position="165"/>
    </location>
</feature>
<evidence type="ECO:0000256" key="9">
    <source>
        <dbReference type="RuleBase" id="RU369079"/>
    </source>
</evidence>
<feature type="transmembrane region" description="Helical" evidence="9">
    <location>
        <begin position="97"/>
        <end position="118"/>
    </location>
</feature>
<reference evidence="12" key="1">
    <citation type="journal article" date="2021" name="Syst. Appl. Microbiol.">
        <title>Roseomonas hellenica sp. nov., isolated from roots of wild-growing Alkanna tinctoria.</title>
        <authorList>
            <person name="Rat A."/>
            <person name="Naranjo H.D."/>
            <person name="Lebbe L."/>
            <person name="Cnockaert M."/>
            <person name="Krigas N."/>
            <person name="Grigoriadou K."/>
            <person name="Maloupa E."/>
            <person name="Willems A."/>
        </authorList>
    </citation>
    <scope>NUCLEOTIDE SEQUENCE [LARGE SCALE GENOMIC DNA]</scope>
    <source>
        <strain evidence="12">LMG 31523</strain>
    </source>
</reference>
<dbReference type="RefSeq" id="WP_211851088.1">
    <property type="nucleotide sequence ID" value="NZ_JAAGBB010000003.1"/>
</dbReference>
<comment type="subunit">
    <text evidence="9">The complex comprises the extracytoplasmic solute receptor protein and the two transmembrane proteins.</text>
</comment>
<comment type="function">
    <text evidence="9">Part of the tripartite ATP-independent periplasmic (TRAP) transport system.</text>
</comment>
<keyword evidence="3" id="KW-1003">Cell membrane</keyword>
<keyword evidence="2 9" id="KW-0813">Transport</keyword>
<keyword evidence="4 9" id="KW-0997">Cell inner membrane</keyword>
<dbReference type="InterPro" id="IPR007387">
    <property type="entry name" value="TRAP_DctQ"/>
</dbReference>
<organism evidence="11 12">
    <name type="scientific">Plastoroseomonas hellenica</name>
    <dbReference type="NCBI Taxonomy" id="2687306"/>
    <lineage>
        <taxon>Bacteria</taxon>
        <taxon>Pseudomonadati</taxon>
        <taxon>Pseudomonadota</taxon>
        <taxon>Alphaproteobacteria</taxon>
        <taxon>Acetobacterales</taxon>
        <taxon>Acetobacteraceae</taxon>
        <taxon>Plastoroseomonas</taxon>
    </lineage>
</organism>
<evidence type="ECO:0000313" key="11">
    <source>
        <dbReference type="EMBL" id="MBR0663505.1"/>
    </source>
</evidence>
<feature type="transmembrane region" description="Helical" evidence="9">
    <location>
        <begin position="138"/>
        <end position="157"/>
    </location>
</feature>
<accession>A0ABS5ET83</accession>
<evidence type="ECO:0000256" key="6">
    <source>
        <dbReference type="ARBA" id="ARBA00022989"/>
    </source>
</evidence>
<evidence type="ECO:0000256" key="3">
    <source>
        <dbReference type="ARBA" id="ARBA00022475"/>
    </source>
</evidence>
<dbReference type="EMBL" id="JAAGBB010000003">
    <property type="protein sequence ID" value="MBR0663505.1"/>
    <property type="molecule type" value="Genomic_DNA"/>
</dbReference>
<evidence type="ECO:0000313" key="12">
    <source>
        <dbReference type="Proteomes" id="UP001196870"/>
    </source>
</evidence>
<dbReference type="InterPro" id="IPR055348">
    <property type="entry name" value="DctQ"/>
</dbReference>
<evidence type="ECO:0000256" key="7">
    <source>
        <dbReference type="ARBA" id="ARBA00023136"/>
    </source>
</evidence>
<evidence type="ECO:0000256" key="8">
    <source>
        <dbReference type="ARBA" id="ARBA00038436"/>
    </source>
</evidence>
<dbReference type="PANTHER" id="PTHR35011">
    <property type="entry name" value="2,3-DIKETO-L-GULONATE TRAP TRANSPORTER SMALL PERMEASE PROTEIN YIAM"/>
    <property type="match status" value="1"/>
</dbReference>
<keyword evidence="12" id="KW-1185">Reference proteome</keyword>
<comment type="subcellular location">
    <subcellularLocation>
        <location evidence="1 9">Cell inner membrane</location>
        <topology evidence="1 9">Multi-pass membrane protein</topology>
    </subcellularLocation>
</comment>
<comment type="similarity">
    <text evidence="8 9">Belongs to the TRAP transporter small permease family.</text>
</comment>
<comment type="caution">
    <text evidence="11">The sequence shown here is derived from an EMBL/GenBank/DDBJ whole genome shotgun (WGS) entry which is preliminary data.</text>
</comment>
<evidence type="ECO:0000256" key="4">
    <source>
        <dbReference type="ARBA" id="ARBA00022519"/>
    </source>
</evidence>
<dbReference type="PANTHER" id="PTHR35011:SF2">
    <property type="entry name" value="2,3-DIKETO-L-GULONATE TRAP TRANSPORTER SMALL PERMEASE PROTEIN YIAM"/>
    <property type="match status" value="1"/>
</dbReference>
<evidence type="ECO:0000256" key="1">
    <source>
        <dbReference type="ARBA" id="ARBA00004429"/>
    </source>
</evidence>
<evidence type="ECO:0000259" key="10">
    <source>
        <dbReference type="Pfam" id="PF04290"/>
    </source>
</evidence>
<evidence type="ECO:0000256" key="5">
    <source>
        <dbReference type="ARBA" id="ARBA00022692"/>
    </source>
</evidence>
<proteinExistence type="inferred from homology"/>
<gene>
    <name evidence="11" type="ORF">GXW71_03955</name>
</gene>
<name>A0ABS5ET83_9PROT</name>
<dbReference type="Pfam" id="PF04290">
    <property type="entry name" value="DctQ"/>
    <property type="match status" value="1"/>
</dbReference>
<protein>
    <recommendedName>
        <fullName evidence="9">TRAP transporter small permease protein</fullName>
    </recommendedName>
</protein>
<sequence length="169" mass="18354">MSAEPDPTAPLPRPRTRLSLRLEEVLVAAVMAVIALITAANVAIRYLTDMSLAFTEEYSVALMVGLTLFGTALAIAKGGHVRIGYFTDQLPPRARRGAEAVAMALTVLCFGLLAWNGGRLAYDEYDFEALSSGLGHPQFLYTMWLPILSLLVMARAAGRLVRMLRGEEA</sequence>
<evidence type="ECO:0000256" key="2">
    <source>
        <dbReference type="ARBA" id="ARBA00022448"/>
    </source>
</evidence>
<keyword evidence="5 9" id="KW-0812">Transmembrane</keyword>
<feature type="transmembrane region" description="Helical" evidence="9">
    <location>
        <begin position="25"/>
        <end position="46"/>
    </location>
</feature>
<feature type="transmembrane region" description="Helical" evidence="9">
    <location>
        <begin position="58"/>
        <end position="76"/>
    </location>
</feature>
<keyword evidence="7 9" id="KW-0472">Membrane</keyword>
<keyword evidence="6 9" id="KW-1133">Transmembrane helix</keyword>
<dbReference type="Proteomes" id="UP001196870">
    <property type="component" value="Unassembled WGS sequence"/>
</dbReference>